<dbReference type="Proteomes" id="UP000759131">
    <property type="component" value="Unassembled WGS sequence"/>
</dbReference>
<dbReference type="EMBL" id="OC861396">
    <property type="protein sequence ID" value="CAD7629416.1"/>
    <property type="molecule type" value="Genomic_DNA"/>
</dbReference>
<feature type="non-terminal residue" evidence="1">
    <location>
        <position position="1"/>
    </location>
</feature>
<dbReference type="OrthoDB" id="10451477at2759"/>
<evidence type="ECO:0000313" key="1">
    <source>
        <dbReference type="EMBL" id="CAD7629416.1"/>
    </source>
</evidence>
<proteinExistence type="predicted"/>
<name>A0A7R9Q2W2_9ACAR</name>
<protein>
    <submittedName>
        <fullName evidence="1">Uncharacterized protein</fullName>
    </submittedName>
</protein>
<gene>
    <name evidence="1" type="ORF">OSB1V03_LOCUS9833</name>
</gene>
<evidence type="ECO:0000313" key="2">
    <source>
        <dbReference type="Proteomes" id="UP000759131"/>
    </source>
</evidence>
<sequence>MHTFLNHTKHRIDSLIDELSDLLDTKFKANGNAGNGDETSLKTSNNKMIDSIDINTLQSSLETIAEMLEREDCDHYFESLFPIDINTLQSSLETIAEMLEREDCDHYFESLFPLILKLKTDINFVYWINSGDNKPLTTSNVSLNSIWETICYKMEKMIMNSVVRCDYYANELDVEKSNKSADKQTPDGGGGGGEGLDMWRLFDTIRVCKLESESIELSDKPIDEFVKRLVSMIVFDLRLFKNGYFGTFTLLCDQLVMPYTQALKTRFNAELLALNTSAEDLISIIKCMLQWDRSLREIRQEFPRLMTAESPESSDNEFDWKSTLESTINQSSNLSENTDDNNVVNSHWIQYIRPHLMENTFWLSAKHNSWTEFDRSTILGTEPRIWWYSALELIITPTIDKYLTHNLKTIINKSVITSMVTPEIKEIFTTNAMIYEDLNHLIEEGLEIMFTTISDLIQTLPTTLIVSLEMVNQSVPAYVKPLSASITLNFLISLLLKRLKTYGFANNDKHLESIRKYCHKLDLRFRDTFESEKHFTHFIPDIKARKPE</sequence>
<dbReference type="EMBL" id="CAJPIZ010006821">
    <property type="protein sequence ID" value="CAG2109846.1"/>
    <property type="molecule type" value="Genomic_DNA"/>
</dbReference>
<accession>A0A7R9Q2W2</accession>
<organism evidence="1">
    <name type="scientific">Medioppia subpectinata</name>
    <dbReference type="NCBI Taxonomy" id="1979941"/>
    <lineage>
        <taxon>Eukaryota</taxon>
        <taxon>Metazoa</taxon>
        <taxon>Ecdysozoa</taxon>
        <taxon>Arthropoda</taxon>
        <taxon>Chelicerata</taxon>
        <taxon>Arachnida</taxon>
        <taxon>Acari</taxon>
        <taxon>Acariformes</taxon>
        <taxon>Sarcoptiformes</taxon>
        <taxon>Oribatida</taxon>
        <taxon>Brachypylina</taxon>
        <taxon>Oppioidea</taxon>
        <taxon>Oppiidae</taxon>
        <taxon>Medioppia</taxon>
    </lineage>
</organism>
<dbReference type="AlphaFoldDB" id="A0A7R9Q2W2"/>
<keyword evidence="2" id="KW-1185">Reference proteome</keyword>
<reference evidence="1" key="1">
    <citation type="submission" date="2020-11" db="EMBL/GenBank/DDBJ databases">
        <authorList>
            <person name="Tran Van P."/>
        </authorList>
    </citation>
    <scope>NUCLEOTIDE SEQUENCE</scope>
</reference>